<feature type="domain" description="Cupin type-2" evidence="2">
    <location>
        <begin position="36"/>
        <end position="90"/>
    </location>
</feature>
<reference evidence="3 4" key="1">
    <citation type="submission" date="2023-01" db="EMBL/GenBank/DDBJ databases">
        <title>Cultivation and genomic characterization of new, ubiquitous marine nitrite-oxidizing bacteria from the Nitrospirales.</title>
        <authorList>
            <person name="Mueller A.J."/>
            <person name="Daebeler A."/>
            <person name="Herbold C.W."/>
            <person name="Kirkegaard R.H."/>
            <person name="Daims H."/>
        </authorList>
    </citation>
    <scope>NUCLEOTIDE SEQUENCE [LARGE SCALE GENOMIC DNA]</scope>
    <source>
        <strain evidence="3 4">VA</strain>
    </source>
</reference>
<evidence type="ECO:0000313" key="3">
    <source>
        <dbReference type="EMBL" id="WNM56646.1"/>
    </source>
</evidence>
<dbReference type="EMBL" id="CP116967">
    <property type="protein sequence ID" value="WNM56646.1"/>
    <property type="molecule type" value="Genomic_DNA"/>
</dbReference>
<dbReference type="Proteomes" id="UP001302719">
    <property type="component" value="Chromosome"/>
</dbReference>
<name>A0AA96G866_9BACT</name>
<gene>
    <name evidence="3" type="ORF">PP769_11730</name>
</gene>
<dbReference type="SUPFAM" id="SSF51182">
    <property type="entry name" value="RmlC-like cupins"/>
    <property type="match status" value="1"/>
</dbReference>
<dbReference type="Pfam" id="PF07883">
    <property type="entry name" value="Cupin_2"/>
    <property type="match status" value="1"/>
</dbReference>
<proteinExistence type="predicted"/>
<dbReference type="Gene3D" id="2.60.120.10">
    <property type="entry name" value="Jelly Rolls"/>
    <property type="match status" value="1"/>
</dbReference>
<accession>A0AA96G866</accession>
<dbReference type="KEGG" id="nall:PP769_11730"/>
<sequence length="116" mass="12641">MVDTSIKKVQSDHSPKGSMGQKYLATGVGLAMRLWEQLPVGQTQESSSRDYETIGYVIHGRAELQLEGQTILLNAGDCWVVPKGASHSYTILETFTAVEATHPPAHVHGRDEIPPS</sequence>
<feature type="compositionally biased region" description="Basic and acidic residues" evidence="1">
    <location>
        <begin position="1"/>
        <end position="15"/>
    </location>
</feature>
<dbReference type="InterPro" id="IPR014710">
    <property type="entry name" value="RmlC-like_jellyroll"/>
</dbReference>
<dbReference type="InterPro" id="IPR013096">
    <property type="entry name" value="Cupin_2"/>
</dbReference>
<protein>
    <submittedName>
        <fullName evidence="3">Cupin domain-containing protein</fullName>
    </submittedName>
</protein>
<keyword evidence="4" id="KW-1185">Reference proteome</keyword>
<organism evidence="3 4">
    <name type="scientific">Candidatus Nitrospira allomarina</name>
    <dbReference type="NCBI Taxonomy" id="3020900"/>
    <lineage>
        <taxon>Bacteria</taxon>
        <taxon>Pseudomonadati</taxon>
        <taxon>Nitrospirota</taxon>
        <taxon>Nitrospiria</taxon>
        <taxon>Nitrospirales</taxon>
        <taxon>Nitrospiraceae</taxon>
        <taxon>Nitrospira</taxon>
    </lineage>
</organism>
<evidence type="ECO:0000259" key="2">
    <source>
        <dbReference type="Pfam" id="PF07883"/>
    </source>
</evidence>
<evidence type="ECO:0000256" key="1">
    <source>
        <dbReference type="SAM" id="MobiDB-lite"/>
    </source>
</evidence>
<dbReference type="RefSeq" id="WP_312640247.1">
    <property type="nucleotide sequence ID" value="NZ_CP116967.1"/>
</dbReference>
<evidence type="ECO:0000313" key="4">
    <source>
        <dbReference type="Proteomes" id="UP001302719"/>
    </source>
</evidence>
<dbReference type="InterPro" id="IPR011051">
    <property type="entry name" value="RmlC_Cupin_sf"/>
</dbReference>
<dbReference type="AlphaFoldDB" id="A0AA96G866"/>
<feature type="region of interest" description="Disordered" evidence="1">
    <location>
        <begin position="1"/>
        <end position="20"/>
    </location>
</feature>